<feature type="transmembrane region" description="Helical" evidence="1">
    <location>
        <begin position="12"/>
        <end position="32"/>
    </location>
</feature>
<dbReference type="AlphaFoldDB" id="A0A3E1Q6G3"/>
<dbReference type="InterPro" id="IPR005135">
    <property type="entry name" value="Endo/exonuclease/phosphatase"/>
</dbReference>
<evidence type="ECO:0000256" key="1">
    <source>
        <dbReference type="SAM" id="Phobius"/>
    </source>
</evidence>
<keyword evidence="3" id="KW-0540">Nuclease</keyword>
<feature type="domain" description="Endonuclease/exonuclease/phosphatase" evidence="2">
    <location>
        <begin position="104"/>
        <end position="331"/>
    </location>
</feature>
<accession>A0A3E1Q6G3</accession>
<dbReference type="OrthoDB" id="635146at2"/>
<dbReference type="PANTHER" id="PTHR14859:SF15">
    <property type="entry name" value="ENDONUCLEASE_EXONUCLEASE_PHOSPHATASE DOMAIN-CONTAINING PROTEIN"/>
    <property type="match status" value="1"/>
</dbReference>
<keyword evidence="3" id="KW-0378">Hydrolase</keyword>
<reference evidence="3 4" key="1">
    <citation type="journal article" date="2007" name="Int. J. Syst. Evol. Microbiol.">
        <title>Marixanthomonas ophiurae gen. nov., sp. nov., a marine bacterium of the family Flavobacteriaceae isolated from a deep-sea brittle star.</title>
        <authorList>
            <person name="Romanenko L.A."/>
            <person name="Uchino M."/>
            <person name="Frolova G.M."/>
            <person name="Mikhailov V.V."/>
        </authorList>
    </citation>
    <scope>NUCLEOTIDE SEQUENCE [LARGE SCALE GENOMIC DNA]</scope>
    <source>
        <strain evidence="3 4">KMM 3046</strain>
    </source>
</reference>
<proteinExistence type="predicted"/>
<keyword evidence="3" id="KW-0255">Endonuclease</keyword>
<dbReference type="CDD" id="cd09084">
    <property type="entry name" value="EEP-2"/>
    <property type="match status" value="1"/>
</dbReference>
<protein>
    <submittedName>
        <fullName evidence="3">Endonuclease</fullName>
    </submittedName>
</protein>
<evidence type="ECO:0000259" key="2">
    <source>
        <dbReference type="Pfam" id="PF03372"/>
    </source>
</evidence>
<dbReference type="Proteomes" id="UP000261082">
    <property type="component" value="Unassembled WGS sequence"/>
</dbReference>
<dbReference type="GO" id="GO:0006506">
    <property type="term" value="P:GPI anchor biosynthetic process"/>
    <property type="evidence" value="ECO:0007669"/>
    <property type="project" value="TreeGrafter"/>
</dbReference>
<dbReference type="InterPro" id="IPR036691">
    <property type="entry name" value="Endo/exonu/phosph_ase_sf"/>
</dbReference>
<comment type="caution">
    <text evidence="3">The sequence shown here is derived from an EMBL/GenBank/DDBJ whole genome shotgun (WGS) entry which is preliminary data.</text>
</comment>
<keyword evidence="1" id="KW-1133">Transmembrane helix</keyword>
<gene>
    <name evidence="3" type="ORF">DZ858_10730</name>
</gene>
<dbReference type="PANTHER" id="PTHR14859">
    <property type="entry name" value="CALCOFLUOR WHITE HYPERSENSITIVE PROTEIN PRECURSOR"/>
    <property type="match status" value="1"/>
</dbReference>
<dbReference type="Gene3D" id="3.60.10.10">
    <property type="entry name" value="Endonuclease/exonuclease/phosphatase"/>
    <property type="match status" value="1"/>
</dbReference>
<dbReference type="InterPro" id="IPR051916">
    <property type="entry name" value="GPI-anchor_lipid_remodeler"/>
</dbReference>
<evidence type="ECO:0000313" key="4">
    <source>
        <dbReference type="Proteomes" id="UP000261082"/>
    </source>
</evidence>
<evidence type="ECO:0000313" key="3">
    <source>
        <dbReference type="EMBL" id="RFN57716.1"/>
    </source>
</evidence>
<feature type="transmembrane region" description="Helical" evidence="1">
    <location>
        <begin position="68"/>
        <end position="86"/>
    </location>
</feature>
<organism evidence="3 4">
    <name type="scientific">Marixanthomonas ophiurae</name>
    <dbReference type="NCBI Taxonomy" id="387659"/>
    <lineage>
        <taxon>Bacteria</taxon>
        <taxon>Pseudomonadati</taxon>
        <taxon>Bacteroidota</taxon>
        <taxon>Flavobacteriia</taxon>
        <taxon>Flavobacteriales</taxon>
        <taxon>Flavobacteriaceae</taxon>
        <taxon>Marixanthomonas</taxon>
    </lineage>
</organism>
<dbReference type="SUPFAM" id="SSF56219">
    <property type="entry name" value="DNase I-like"/>
    <property type="match status" value="1"/>
</dbReference>
<dbReference type="GO" id="GO:0016020">
    <property type="term" value="C:membrane"/>
    <property type="evidence" value="ECO:0007669"/>
    <property type="project" value="GOC"/>
</dbReference>
<name>A0A3E1Q6G3_9FLAO</name>
<sequence>MKKGGFITKLLFWGNSLVAFFLLLSFVLPYLPPSKFPTLSLLSLLVSPLIVLNIFFAIYWLIRLKRKFLVSTVILVIAYFYFNPFFEISTEKDVSEYKKTISILSYNVRLFNAYEDNPASEEVSKTFSEILKEEKPDIISVQEYYVQNEVDFSEYPYQHINFKEKNKLGHAIFSKYPIVNKGAFNFSETTNNAIYADIVKGYDTIRVYGLHLQSLRIVPRVSFLQENDKERLRKRIADAFVKQEGQVAKIKKHKAQSRYKTIVTGDFNNTPFSYIYKNMTNGMQDAFLKRGNGIGTTFKFDFYPMRIDYILASENFEVLKFNTIEESFSDHFPVSATLGWE</sequence>
<feature type="transmembrane region" description="Helical" evidence="1">
    <location>
        <begin position="38"/>
        <end position="61"/>
    </location>
</feature>
<keyword evidence="1" id="KW-0812">Transmembrane</keyword>
<dbReference type="GO" id="GO:0004519">
    <property type="term" value="F:endonuclease activity"/>
    <property type="evidence" value="ECO:0007669"/>
    <property type="project" value="UniProtKB-KW"/>
</dbReference>
<keyword evidence="1" id="KW-0472">Membrane</keyword>
<dbReference type="EMBL" id="QVID01000002">
    <property type="protein sequence ID" value="RFN57716.1"/>
    <property type="molecule type" value="Genomic_DNA"/>
</dbReference>
<dbReference type="Pfam" id="PF03372">
    <property type="entry name" value="Exo_endo_phos"/>
    <property type="match status" value="1"/>
</dbReference>
<keyword evidence="4" id="KW-1185">Reference proteome</keyword>